<dbReference type="GO" id="GO:0019808">
    <property type="term" value="F:polyamine binding"/>
    <property type="evidence" value="ECO:0007669"/>
    <property type="project" value="InterPro"/>
</dbReference>
<sequence length="401" mass="44415">MAQQLPEDPIVRNIVSMLRGAQFNRRQLLRGAAIGAAGLGTAALASCAPSSGGGSSKDEIIWGNWTYYLDFDESSSTNPTLEAFMKKTGIQVNYAEDIDDNNTFYGKIKDALKLDQFTGYDVITMTDWMDARLILADQVQEFDYANLPNVKSNLLDTEWDALAEDPGRKHSIPWQLPTTGWAWNKKALPKGLHELDDLLQPELKGKVQVLSEMRDTIGLILSGQGVDPSGKWGDAEFDKAMEWLVDALDSGQISNVKGNDYTQDLETGTMLAGFVWTGDVVMMNVELDKQWGVDLPEFGGLIARDSFTVPNGTSAANKKKVEELINYYYQPEIAAEVAAYVAYVTPVKGAQEAMKKVDPSQVDNPAIFPTEADMKKLRTFRILTPEEDNRYSKTFQKALGL</sequence>
<dbReference type="KEGG" id="lvi:G7068_04125"/>
<evidence type="ECO:0000313" key="6">
    <source>
        <dbReference type="Proteomes" id="UP000502677"/>
    </source>
</evidence>
<dbReference type="PANTHER" id="PTHR30222">
    <property type="entry name" value="SPERMIDINE/PUTRESCINE-BINDING PERIPLASMIC PROTEIN"/>
    <property type="match status" value="1"/>
</dbReference>
<evidence type="ECO:0000313" key="5">
    <source>
        <dbReference type="EMBL" id="QIK62486.1"/>
    </source>
</evidence>
<dbReference type="Proteomes" id="UP000502677">
    <property type="component" value="Chromosome"/>
</dbReference>
<dbReference type="RefSeq" id="WP_166289311.1">
    <property type="nucleotide sequence ID" value="NZ_CP049863.1"/>
</dbReference>
<reference evidence="5 6" key="1">
    <citation type="submission" date="2020-03" db="EMBL/GenBank/DDBJ databases">
        <title>Leucobacter sp. nov., isolated from beetles.</title>
        <authorList>
            <person name="Hyun D.-W."/>
            <person name="Bae J.-W."/>
        </authorList>
    </citation>
    <scope>NUCLEOTIDE SEQUENCE [LARGE SCALE GENOMIC DNA]</scope>
    <source>
        <strain evidence="5 6">HDW9C</strain>
    </source>
</reference>
<evidence type="ECO:0000256" key="2">
    <source>
        <dbReference type="ARBA" id="ARBA00022448"/>
    </source>
</evidence>
<comment type="subcellular location">
    <subcellularLocation>
        <location evidence="1">Periplasm</location>
    </subcellularLocation>
</comment>
<keyword evidence="3" id="KW-0732">Signal</keyword>
<dbReference type="PROSITE" id="PS51318">
    <property type="entry name" value="TAT"/>
    <property type="match status" value="1"/>
</dbReference>
<dbReference type="SUPFAM" id="SSF53850">
    <property type="entry name" value="Periplasmic binding protein-like II"/>
    <property type="match status" value="1"/>
</dbReference>
<keyword evidence="6" id="KW-1185">Reference proteome</keyword>
<evidence type="ECO:0000256" key="4">
    <source>
        <dbReference type="ARBA" id="ARBA00022764"/>
    </source>
</evidence>
<dbReference type="EMBL" id="CP049863">
    <property type="protein sequence ID" value="QIK62486.1"/>
    <property type="molecule type" value="Genomic_DNA"/>
</dbReference>
<dbReference type="GO" id="GO:0042597">
    <property type="term" value="C:periplasmic space"/>
    <property type="evidence" value="ECO:0007669"/>
    <property type="project" value="UniProtKB-SubCell"/>
</dbReference>
<proteinExistence type="predicted"/>
<dbReference type="AlphaFoldDB" id="A0A6G7XDD6"/>
<protein>
    <submittedName>
        <fullName evidence="5">Extracellular solute-binding protein</fullName>
    </submittedName>
</protein>
<accession>A0A6G7XDD6</accession>
<dbReference type="InterPro" id="IPR001188">
    <property type="entry name" value="Sperm_putr-bd"/>
</dbReference>
<dbReference type="InterPro" id="IPR006311">
    <property type="entry name" value="TAT_signal"/>
</dbReference>
<name>A0A6G7XDD6_9MICO</name>
<dbReference type="Pfam" id="PF13416">
    <property type="entry name" value="SBP_bac_8"/>
    <property type="match status" value="1"/>
</dbReference>
<dbReference type="PANTHER" id="PTHR30222:SF17">
    <property type="entry name" value="SPERMIDINE_PUTRESCINE-BINDING PERIPLASMIC PROTEIN"/>
    <property type="match status" value="1"/>
</dbReference>
<dbReference type="GO" id="GO:0015846">
    <property type="term" value="P:polyamine transport"/>
    <property type="evidence" value="ECO:0007669"/>
    <property type="project" value="InterPro"/>
</dbReference>
<dbReference type="Gene3D" id="3.40.190.10">
    <property type="entry name" value="Periplasmic binding protein-like II"/>
    <property type="match status" value="2"/>
</dbReference>
<gene>
    <name evidence="5" type="ORF">G7068_04125</name>
</gene>
<dbReference type="InterPro" id="IPR006059">
    <property type="entry name" value="SBP"/>
</dbReference>
<evidence type="ECO:0000256" key="3">
    <source>
        <dbReference type="ARBA" id="ARBA00022729"/>
    </source>
</evidence>
<organism evidence="5 6">
    <name type="scientific">Leucobacter viscericola</name>
    <dbReference type="NCBI Taxonomy" id="2714935"/>
    <lineage>
        <taxon>Bacteria</taxon>
        <taxon>Bacillati</taxon>
        <taxon>Actinomycetota</taxon>
        <taxon>Actinomycetes</taxon>
        <taxon>Micrococcales</taxon>
        <taxon>Microbacteriaceae</taxon>
        <taxon>Leucobacter</taxon>
    </lineage>
</organism>
<keyword evidence="2" id="KW-0813">Transport</keyword>
<keyword evidence="4" id="KW-0574">Periplasm</keyword>
<evidence type="ECO:0000256" key="1">
    <source>
        <dbReference type="ARBA" id="ARBA00004418"/>
    </source>
</evidence>
<dbReference type="PRINTS" id="PR00909">
    <property type="entry name" value="SPERMDNBNDNG"/>
</dbReference>